<reference evidence="1" key="2">
    <citation type="journal article" date="2015" name="Fish Shellfish Immunol.">
        <title>Early steps in the European eel (Anguilla anguilla)-Vibrio vulnificus interaction in the gills: Role of the RtxA13 toxin.</title>
        <authorList>
            <person name="Callol A."/>
            <person name="Pajuelo D."/>
            <person name="Ebbesson L."/>
            <person name="Teles M."/>
            <person name="MacKenzie S."/>
            <person name="Amaro C."/>
        </authorList>
    </citation>
    <scope>NUCLEOTIDE SEQUENCE</scope>
</reference>
<evidence type="ECO:0000313" key="1">
    <source>
        <dbReference type="EMBL" id="JAH42483.1"/>
    </source>
</evidence>
<dbReference type="AlphaFoldDB" id="A0A0E9SPN8"/>
<dbReference type="EMBL" id="GBXM01066094">
    <property type="protein sequence ID" value="JAH42483.1"/>
    <property type="molecule type" value="Transcribed_RNA"/>
</dbReference>
<reference evidence="1" key="1">
    <citation type="submission" date="2014-11" db="EMBL/GenBank/DDBJ databases">
        <authorList>
            <person name="Amaro Gonzalez C."/>
        </authorList>
    </citation>
    <scope>NUCLEOTIDE SEQUENCE</scope>
</reference>
<name>A0A0E9SPN8_ANGAN</name>
<proteinExistence type="predicted"/>
<accession>A0A0E9SPN8</accession>
<organism evidence="1">
    <name type="scientific">Anguilla anguilla</name>
    <name type="common">European freshwater eel</name>
    <name type="synonym">Muraena anguilla</name>
    <dbReference type="NCBI Taxonomy" id="7936"/>
    <lineage>
        <taxon>Eukaryota</taxon>
        <taxon>Metazoa</taxon>
        <taxon>Chordata</taxon>
        <taxon>Craniata</taxon>
        <taxon>Vertebrata</taxon>
        <taxon>Euteleostomi</taxon>
        <taxon>Actinopterygii</taxon>
        <taxon>Neopterygii</taxon>
        <taxon>Teleostei</taxon>
        <taxon>Anguilliformes</taxon>
        <taxon>Anguillidae</taxon>
        <taxon>Anguilla</taxon>
    </lineage>
</organism>
<protein>
    <submittedName>
        <fullName evidence="1">Uncharacterized protein</fullName>
    </submittedName>
</protein>
<sequence>MDWTLDIFLRATIFSRVKKHVWVSHILLQELTGQGHVRNGLYKFPFSFKPAV</sequence>